<name>A0A3M7R0W2_BRAPC</name>
<protein>
    <submittedName>
        <fullName evidence="2">Ryanodine receptor 44F-like isoform X1</fullName>
    </submittedName>
</protein>
<keyword evidence="3" id="KW-1185">Reference proteome</keyword>
<dbReference type="GO" id="GO:0034704">
    <property type="term" value="C:calcium channel complex"/>
    <property type="evidence" value="ECO:0007669"/>
    <property type="project" value="TreeGrafter"/>
</dbReference>
<gene>
    <name evidence="2" type="ORF">BpHYR1_046382</name>
</gene>
<dbReference type="Gene3D" id="1.10.490.160">
    <property type="match status" value="1"/>
</dbReference>
<dbReference type="Pfam" id="PF02026">
    <property type="entry name" value="RyR"/>
    <property type="match status" value="1"/>
</dbReference>
<dbReference type="GO" id="GO:0030018">
    <property type="term" value="C:Z disc"/>
    <property type="evidence" value="ECO:0007669"/>
    <property type="project" value="TreeGrafter"/>
</dbReference>
<proteinExistence type="predicted"/>
<organism evidence="2 3">
    <name type="scientific">Brachionus plicatilis</name>
    <name type="common">Marine rotifer</name>
    <name type="synonym">Brachionus muelleri</name>
    <dbReference type="NCBI Taxonomy" id="10195"/>
    <lineage>
        <taxon>Eukaryota</taxon>
        <taxon>Metazoa</taxon>
        <taxon>Spiralia</taxon>
        <taxon>Gnathifera</taxon>
        <taxon>Rotifera</taxon>
        <taxon>Eurotatoria</taxon>
        <taxon>Monogononta</taxon>
        <taxon>Pseudotrocha</taxon>
        <taxon>Ploima</taxon>
        <taxon>Brachionidae</taxon>
        <taxon>Brachionus</taxon>
    </lineage>
</organism>
<dbReference type="EMBL" id="REGN01004499">
    <property type="protein sequence ID" value="RNA17217.1"/>
    <property type="molecule type" value="Genomic_DNA"/>
</dbReference>
<dbReference type="InterPro" id="IPR003032">
    <property type="entry name" value="Ryanodine_rcpt"/>
</dbReference>
<accession>A0A3M7R0W2</accession>
<dbReference type="GO" id="GO:0005790">
    <property type="term" value="C:smooth endoplasmic reticulum"/>
    <property type="evidence" value="ECO:0007669"/>
    <property type="project" value="TreeGrafter"/>
</dbReference>
<dbReference type="PANTHER" id="PTHR46399">
    <property type="entry name" value="B30.2/SPRY DOMAIN-CONTAINING PROTEIN"/>
    <property type="match status" value="1"/>
</dbReference>
<feature type="domain" description="Ryanodine receptor Ryr" evidence="1">
    <location>
        <begin position="108"/>
        <end position="191"/>
    </location>
</feature>
<dbReference type="AlphaFoldDB" id="A0A3M7R0W2"/>
<dbReference type="GO" id="GO:0014808">
    <property type="term" value="P:release of sequestered calcium ion into cytosol by sarcoplasmic reticulum"/>
    <property type="evidence" value="ECO:0007669"/>
    <property type="project" value="TreeGrafter"/>
</dbReference>
<dbReference type="GO" id="GO:0006941">
    <property type="term" value="P:striated muscle contraction"/>
    <property type="evidence" value="ECO:0007669"/>
    <property type="project" value="TreeGrafter"/>
</dbReference>
<evidence type="ECO:0000259" key="1">
    <source>
        <dbReference type="Pfam" id="PF02026"/>
    </source>
</evidence>
<dbReference type="STRING" id="10195.A0A3M7R0W2"/>
<comment type="caution">
    <text evidence="2">The sequence shown here is derived from an EMBL/GenBank/DDBJ whole genome shotgun (WGS) entry which is preliminary data.</text>
</comment>
<sequence>MAKSFVKRRKLDYYCQENLFEFTSFIIVISNFVSIQNNYGSLKFKIKKRRFIRFYEQLKYEDLTRDTLKAIKVLGWSIEKSETVPNNLKNASRMVLKKLKDGVVSNGYMPKPFDLSSITLTKEQDDLANTLAVNCHHIWSRKKKNELENVGAALHHLLVPYELLTDRERASDLQFTFGLVKFLILNGYRLQNIESSLNEKRLALNTMHHDESDKGYHDRTEIRFAFNLLEKLLEYVDKAALNMQSIKESAKFSRKSSFKTSGGDVKFFTKVVLPLIEKYFQSHRSYFILKSSSNKPGFGCATAKEKEMTCSLFCKLALLLRKKMSCFGSDTNITVRCLQVLIRAVDVSSVIKNSQEIVRASLLPFFSYAADDLSSIIDDLTNNRLSNIKGTSQKTSASLDYIHMVLLPVLASMFDHLGVNKYGTDVLISLPKLQKEIISRLFFFKKVSKEFKDILIN</sequence>
<dbReference type="PANTHER" id="PTHR46399:SF8">
    <property type="entry name" value="B30.2_SPRY DOMAIN-CONTAINING PROTEIN"/>
    <property type="match status" value="1"/>
</dbReference>
<dbReference type="GO" id="GO:0005219">
    <property type="term" value="F:ryanodine-sensitive calcium-release channel activity"/>
    <property type="evidence" value="ECO:0007669"/>
    <property type="project" value="TreeGrafter"/>
</dbReference>
<keyword evidence="2" id="KW-0675">Receptor</keyword>
<reference evidence="2 3" key="1">
    <citation type="journal article" date="2018" name="Sci. Rep.">
        <title>Genomic signatures of local adaptation to the degree of environmental predictability in rotifers.</title>
        <authorList>
            <person name="Franch-Gras L."/>
            <person name="Hahn C."/>
            <person name="Garcia-Roger E.M."/>
            <person name="Carmona M.J."/>
            <person name="Serra M."/>
            <person name="Gomez A."/>
        </authorList>
    </citation>
    <scope>NUCLEOTIDE SEQUENCE [LARGE SCALE GENOMIC DNA]</scope>
    <source>
        <strain evidence="2">HYR1</strain>
    </source>
</reference>
<evidence type="ECO:0000313" key="2">
    <source>
        <dbReference type="EMBL" id="RNA17217.1"/>
    </source>
</evidence>
<dbReference type="GO" id="GO:0042383">
    <property type="term" value="C:sarcolemma"/>
    <property type="evidence" value="ECO:0007669"/>
    <property type="project" value="TreeGrafter"/>
</dbReference>
<dbReference type="Proteomes" id="UP000276133">
    <property type="component" value="Unassembled WGS sequence"/>
</dbReference>
<evidence type="ECO:0000313" key="3">
    <source>
        <dbReference type="Proteomes" id="UP000276133"/>
    </source>
</evidence>
<dbReference type="InterPro" id="IPR015925">
    <property type="entry name" value="Ryanodine_IP3_receptor"/>
</dbReference>
<dbReference type="GO" id="GO:0033017">
    <property type="term" value="C:sarcoplasmic reticulum membrane"/>
    <property type="evidence" value="ECO:0007669"/>
    <property type="project" value="TreeGrafter"/>
</dbReference>
<dbReference type="OrthoDB" id="300855at2759"/>